<keyword evidence="2" id="KW-0648">Protein biosynthesis</keyword>
<protein>
    <submittedName>
        <fullName evidence="2">Translation initiation factor eIF-2B subunit epsilon</fullName>
    </submittedName>
</protein>
<dbReference type="InterPro" id="IPR044123">
    <property type="entry name" value="W2_eIF2B_epsilon"/>
</dbReference>
<dbReference type="GO" id="GO:0031369">
    <property type="term" value="F:translation initiation factor binding"/>
    <property type="evidence" value="ECO:0007669"/>
    <property type="project" value="InterPro"/>
</dbReference>
<gene>
    <name evidence="2" type="primary">EIF2B5_1</name>
    <name evidence="2" type="ORF">OS493_008122</name>
</gene>
<keyword evidence="3" id="KW-1185">Reference proteome</keyword>
<dbReference type="PANTHER" id="PTHR45887">
    <property type="entry name" value="TRANSLATION INITIATION FACTOR EIF-2B SUBUNIT EPSILON"/>
    <property type="match status" value="1"/>
</dbReference>
<dbReference type="OrthoDB" id="424572at2759"/>
<reference evidence="2" key="1">
    <citation type="submission" date="2023-01" db="EMBL/GenBank/DDBJ databases">
        <title>Genome assembly of the deep-sea coral Lophelia pertusa.</title>
        <authorList>
            <person name="Herrera S."/>
            <person name="Cordes E."/>
        </authorList>
    </citation>
    <scope>NUCLEOTIDE SEQUENCE</scope>
    <source>
        <strain evidence="2">USNM1676648</strain>
        <tissue evidence="2">Polyp</tissue>
    </source>
</reference>
<accession>A0A9X0CGE6</accession>
<evidence type="ECO:0000256" key="1">
    <source>
        <dbReference type="SAM" id="MobiDB-lite"/>
    </source>
</evidence>
<dbReference type="InterPro" id="IPR016024">
    <property type="entry name" value="ARM-type_fold"/>
</dbReference>
<dbReference type="InterPro" id="IPR051956">
    <property type="entry name" value="eIF2B_epsilon"/>
</dbReference>
<name>A0A9X0CGE6_9CNID</name>
<comment type="caution">
    <text evidence="2">The sequence shown here is derived from an EMBL/GenBank/DDBJ whole genome shotgun (WGS) entry which is preliminary data.</text>
</comment>
<proteinExistence type="predicted"/>
<dbReference type="Proteomes" id="UP001163046">
    <property type="component" value="Unassembled WGS sequence"/>
</dbReference>
<dbReference type="CDD" id="cd11558">
    <property type="entry name" value="W2_eIF2B_epsilon"/>
    <property type="match status" value="1"/>
</dbReference>
<keyword evidence="2" id="KW-0396">Initiation factor</keyword>
<dbReference type="SUPFAM" id="SSF48371">
    <property type="entry name" value="ARM repeat"/>
    <property type="match status" value="1"/>
</dbReference>
<dbReference type="Gene3D" id="1.25.40.180">
    <property type="match status" value="1"/>
</dbReference>
<dbReference type="GO" id="GO:0003743">
    <property type="term" value="F:translation initiation factor activity"/>
    <property type="evidence" value="ECO:0007669"/>
    <property type="project" value="UniProtKB-KW"/>
</dbReference>
<dbReference type="PANTHER" id="PTHR45887:SF1">
    <property type="entry name" value="TRANSLATION INITIATION FACTOR EIF-2B SUBUNIT EPSILON"/>
    <property type="match status" value="1"/>
</dbReference>
<evidence type="ECO:0000313" key="2">
    <source>
        <dbReference type="EMBL" id="KAJ7337955.1"/>
    </source>
</evidence>
<evidence type="ECO:0000313" key="3">
    <source>
        <dbReference type="Proteomes" id="UP001163046"/>
    </source>
</evidence>
<dbReference type="EMBL" id="MU827780">
    <property type="protein sequence ID" value="KAJ7337955.1"/>
    <property type="molecule type" value="Genomic_DNA"/>
</dbReference>
<organism evidence="2 3">
    <name type="scientific">Desmophyllum pertusum</name>
    <dbReference type="NCBI Taxonomy" id="174260"/>
    <lineage>
        <taxon>Eukaryota</taxon>
        <taxon>Metazoa</taxon>
        <taxon>Cnidaria</taxon>
        <taxon>Anthozoa</taxon>
        <taxon>Hexacorallia</taxon>
        <taxon>Scleractinia</taxon>
        <taxon>Caryophylliina</taxon>
        <taxon>Caryophylliidae</taxon>
        <taxon>Desmophyllum</taxon>
    </lineage>
</organism>
<sequence>MDELSLENKPAPEQRDEFNPDEVGIEGQGYIWRPEADSDDEMEQAQDVWGVDRISSSEDEVSSVSSEEEAPPGSPPPEDSRLFYNEVLESIRLGVADHVDPENIILEINASKFAYNVTFHELNHAVVKSLLESSLHDASLPNKTCPGILKSHVGCSAVSNLSSSFVRQRNPRGASDSASGILASPQEERTAALNHSVNSYDNRFLALSRGYKKRRKKVMMVTTKMMNKSNQFYQSCSKRCNK</sequence>
<dbReference type="GO" id="GO:0005851">
    <property type="term" value="C:eukaryotic translation initiation factor 2B complex"/>
    <property type="evidence" value="ECO:0007669"/>
    <property type="project" value="TreeGrafter"/>
</dbReference>
<dbReference type="GO" id="GO:0005085">
    <property type="term" value="F:guanyl-nucleotide exchange factor activity"/>
    <property type="evidence" value="ECO:0007669"/>
    <property type="project" value="InterPro"/>
</dbReference>
<dbReference type="AlphaFoldDB" id="A0A9X0CGE6"/>
<feature type="region of interest" description="Disordered" evidence="1">
    <location>
        <begin position="1"/>
        <end position="81"/>
    </location>
</feature>
<feature type="compositionally biased region" description="Acidic residues" evidence="1">
    <location>
        <begin position="57"/>
        <end position="70"/>
    </location>
</feature>